<gene>
    <name evidence="2" type="ORF">HLI28_06645</name>
</gene>
<reference evidence="2 3" key="1">
    <citation type="submission" date="2020-05" db="EMBL/GenBank/DDBJ databases">
        <title>Genome sequence of Isoptericola sp. JC619 isolated from Chilika lagoon, India.</title>
        <authorList>
            <person name="Kumar D."/>
            <person name="Appam K."/>
            <person name="Gandham S."/>
            <person name="Uppada J."/>
            <person name="Sasikala C."/>
            <person name="Venkata Ramana C."/>
        </authorList>
    </citation>
    <scope>NUCLEOTIDE SEQUENCE [LARGE SCALE GENOMIC DNA]</scope>
    <source>
        <strain evidence="2 3">JC619</strain>
    </source>
</reference>
<protein>
    <recommendedName>
        <fullName evidence="4">Lipoprotein</fullName>
    </recommendedName>
</protein>
<comment type="caution">
    <text evidence="2">The sequence shown here is derived from an EMBL/GenBank/DDBJ whole genome shotgun (WGS) entry which is preliminary data.</text>
</comment>
<dbReference type="AlphaFoldDB" id="A0A849K5A7"/>
<keyword evidence="3" id="KW-1185">Reference proteome</keyword>
<dbReference type="RefSeq" id="WP_171246714.1">
    <property type="nucleotide sequence ID" value="NZ_JABFAJ010000011.1"/>
</dbReference>
<sequence length="215" mass="21914">MTRDEAMWTRVRRGTVGVALVSAGALVLAGCGGADEPGGEPSSSAAASEEAVAPAVESSCTDGVVVEWQGEPDTQEMYTSAQVIQVGDDGLTVRDDWQRGEEAGARHLSDADGAQQAVVSDAVAGGLLEADQVPRPADPAEALAGAEKGKYVLYDYAKHRTQTALVSCADGSTSVEVAWTGFEIVESGVANCAASPDPVADIIAADAITGFCVKG</sequence>
<evidence type="ECO:0000313" key="2">
    <source>
        <dbReference type="EMBL" id="NNU27219.1"/>
    </source>
</evidence>
<feature type="compositionally biased region" description="Low complexity" evidence="1">
    <location>
        <begin position="39"/>
        <end position="54"/>
    </location>
</feature>
<dbReference type="Proteomes" id="UP000557204">
    <property type="component" value="Unassembled WGS sequence"/>
</dbReference>
<name>A0A849K5A7_9MICO</name>
<dbReference type="EMBL" id="JABFAJ010000011">
    <property type="protein sequence ID" value="NNU27219.1"/>
    <property type="molecule type" value="Genomic_DNA"/>
</dbReference>
<proteinExistence type="predicted"/>
<dbReference type="PROSITE" id="PS51257">
    <property type="entry name" value="PROKAR_LIPOPROTEIN"/>
    <property type="match status" value="1"/>
</dbReference>
<accession>A0A849K5A7</accession>
<evidence type="ECO:0000313" key="3">
    <source>
        <dbReference type="Proteomes" id="UP000557204"/>
    </source>
</evidence>
<feature type="region of interest" description="Disordered" evidence="1">
    <location>
        <begin position="34"/>
        <end position="54"/>
    </location>
</feature>
<organism evidence="2 3">
    <name type="scientific">Isoptericola sediminis</name>
    <dbReference type="NCBI Taxonomy" id="2733572"/>
    <lineage>
        <taxon>Bacteria</taxon>
        <taxon>Bacillati</taxon>
        <taxon>Actinomycetota</taxon>
        <taxon>Actinomycetes</taxon>
        <taxon>Micrococcales</taxon>
        <taxon>Promicromonosporaceae</taxon>
        <taxon>Isoptericola</taxon>
    </lineage>
</organism>
<evidence type="ECO:0000256" key="1">
    <source>
        <dbReference type="SAM" id="MobiDB-lite"/>
    </source>
</evidence>
<evidence type="ECO:0008006" key="4">
    <source>
        <dbReference type="Google" id="ProtNLM"/>
    </source>
</evidence>